<name>A0A2I0JQ36_PUNGR</name>
<reference evidence="1 2" key="1">
    <citation type="submission" date="2017-11" db="EMBL/GenBank/DDBJ databases">
        <title>De-novo sequencing of pomegranate (Punica granatum L.) genome.</title>
        <authorList>
            <person name="Akparov Z."/>
            <person name="Amiraslanov A."/>
            <person name="Hajiyeva S."/>
            <person name="Abbasov M."/>
            <person name="Kaur K."/>
            <person name="Hamwieh A."/>
            <person name="Solovyev V."/>
            <person name="Salamov A."/>
            <person name="Braich B."/>
            <person name="Kosarev P."/>
            <person name="Mahmoud A."/>
            <person name="Hajiyev E."/>
            <person name="Babayeva S."/>
            <person name="Izzatullayeva V."/>
            <person name="Mammadov A."/>
            <person name="Mammadov A."/>
            <person name="Sharifova S."/>
            <person name="Ojaghi J."/>
            <person name="Eynullazada K."/>
            <person name="Bayramov B."/>
            <person name="Abdulazimova A."/>
            <person name="Shahmuradov I."/>
        </authorList>
    </citation>
    <scope>NUCLEOTIDE SEQUENCE [LARGE SCALE GENOMIC DNA]</scope>
    <source>
        <strain evidence="2">cv. AG2017</strain>
        <tissue evidence="1">Leaf</tissue>
    </source>
</reference>
<dbReference type="AlphaFoldDB" id="A0A2I0JQ36"/>
<comment type="caution">
    <text evidence="1">The sequence shown here is derived from an EMBL/GenBank/DDBJ whole genome shotgun (WGS) entry which is preliminary data.</text>
</comment>
<protein>
    <submittedName>
        <fullName evidence="1">Uncharacterized protein</fullName>
    </submittedName>
</protein>
<evidence type="ECO:0000313" key="1">
    <source>
        <dbReference type="EMBL" id="PKI58407.1"/>
    </source>
</evidence>
<dbReference type="Proteomes" id="UP000233551">
    <property type="component" value="Unassembled WGS sequence"/>
</dbReference>
<organism evidence="1 2">
    <name type="scientific">Punica granatum</name>
    <name type="common">Pomegranate</name>
    <dbReference type="NCBI Taxonomy" id="22663"/>
    <lineage>
        <taxon>Eukaryota</taxon>
        <taxon>Viridiplantae</taxon>
        <taxon>Streptophyta</taxon>
        <taxon>Embryophyta</taxon>
        <taxon>Tracheophyta</taxon>
        <taxon>Spermatophyta</taxon>
        <taxon>Magnoliopsida</taxon>
        <taxon>eudicotyledons</taxon>
        <taxon>Gunneridae</taxon>
        <taxon>Pentapetalae</taxon>
        <taxon>rosids</taxon>
        <taxon>malvids</taxon>
        <taxon>Myrtales</taxon>
        <taxon>Lythraceae</taxon>
        <taxon>Punica</taxon>
    </lineage>
</organism>
<proteinExistence type="predicted"/>
<gene>
    <name evidence="1" type="ORF">CRG98_021165</name>
</gene>
<accession>A0A2I0JQ36</accession>
<evidence type="ECO:0000313" key="2">
    <source>
        <dbReference type="Proteomes" id="UP000233551"/>
    </source>
</evidence>
<keyword evidence="2" id="KW-1185">Reference proteome</keyword>
<sequence>MAKREARSKIPRWAVVGKGELIPFRLRGAAPRLQIQSPHGIRIIRVQSRQNYRYGIARSTADSDSQPLGNYALHPRARVLQHTASRKAKSLIAHPGHRQRRHNCPIANPASDKVQPLHQQRRSLTNQISQGSIRPTPPQSGFHTRSATFGLHTQGLTPTPLQSGFHTRSTAFEFHTQGFTPTPLQSGFHTRSTTFGFHTHTTIVRVSHPLHCIRVSHLGFHTHTTIVRVSHSLQCLQGFTPTPLQ</sequence>
<dbReference type="EMBL" id="PGOL01001393">
    <property type="protein sequence ID" value="PKI58407.1"/>
    <property type="molecule type" value="Genomic_DNA"/>
</dbReference>